<dbReference type="GO" id="GO:0005524">
    <property type="term" value="F:ATP binding"/>
    <property type="evidence" value="ECO:0007669"/>
    <property type="project" value="InterPro"/>
</dbReference>
<name>A0A2T0FMJ3_9ASCO</name>
<dbReference type="SUPFAM" id="SSF52540">
    <property type="entry name" value="P-loop containing nucleoside triphosphate hydrolases"/>
    <property type="match status" value="1"/>
</dbReference>
<feature type="region of interest" description="Disordered" evidence="1">
    <location>
        <begin position="555"/>
        <end position="574"/>
    </location>
</feature>
<evidence type="ECO:0000259" key="2">
    <source>
        <dbReference type="SMART" id="SM00382"/>
    </source>
</evidence>
<evidence type="ECO:0000256" key="1">
    <source>
        <dbReference type="SAM" id="MobiDB-lite"/>
    </source>
</evidence>
<dbReference type="EMBL" id="NDIQ01000022">
    <property type="protein sequence ID" value="PRT56189.1"/>
    <property type="molecule type" value="Genomic_DNA"/>
</dbReference>
<evidence type="ECO:0000313" key="4">
    <source>
        <dbReference type="Proteomes" id="UP000238350"/>
    </source>
</evidence>
<dbReference type="GO" id="GO:0016887">
    <property type="term" value="F:ATP hydrolysis activity"/>
    <property type="evidence" value="ECO:0007669"/>
    <property type="project" value="InterPro"/>
</dbReference>
<dbReference type="GeneID" id="36517557"/>
<feature type="compositionally biased region" description="Polar residues" evidence="1">
    <location>
        <begin position="555"/>
        <end position="564"/>
    </location>
</feature>
<proteinExistence type="predicted"/>
<dbReference type="SMART" id="SM00382">
    <property type="entry name" value="AAA"/>
    <property type="match status" value="1"/>
</dbReference>
<dbReference type="PANTHER" id="PTHR23389:SF3">
    <property type="entry name" value="CHROMOSOME TRANSMISSION FIDELITY PROTEIN 18 HOMOLOG"/>
    <property type="match status" value="1"/>
</dbReference>
<dbReference type="PANTHER" id="PTHR23389">
    <property type="entry name" value="CHROMOSOME TRANSMISSION FIDELITY FACTOR 18"/>
    <property type="match status" value="1"/>
</dbReference>
<dbReference type="Gene3D" id="3.40.50.300">
    <property type="entry name" value="P-loop containing nucleotide triphosphate hydrolases"/>
    <property type="match status" value="1"/>
</dbReference>
<protein>
    <submittedName>
        <fullName evidence="3">Chromosome transmission fidelity protein 18</fullName>
    </submittedName>
</protein>
<dbReference type="Pfam" id="PF00004">
    <property type="entry name" value="AAA"/>
    <property type="match status" value="1"/>
</dbReference>
<dbReference type="STRING" id="45607.A0A2T0FMJ3"/>
<reference evidence="3 4" key="1">
    <citation type="submission" date="2017-04" db="EMBL/GenBank/DDBJ databases">
        <title>Genome sequencing of [Candida] sorbophila.</title>
        <authorList>
            <person name="Ahn J.O."/>
        </authorList>
    </citation>
    <scope>NUCLEOTIDE SEQUENCE [LARGE SCALE GENOMIC DNA]</scope>
    <source>
        <strain evidence="3 4">DS02</strain>
    </source>
</reference>
<dbReference type="CDD" id="cd00009">
    <property type="entry name" value="AAA"/>
    <property type="match status" value="1"/>
</dbReference>
<dbReference type="Proteomes" id="UP000238350">
    <property type="component" value="Unassembled WGS sequence"/>
</dbReference>
<feature type="compositionally biased region" description="Polar residues" evidence="1">
    <location>
        <begin position="31"/>
        <end position="41"/>
    </location>
</feature>
<dbReference type="AlphaFoldDB" id="A0A2T0FMJ3"/>
<dbReference type="GO" id="GO:0005634">
    <property type="term" value="C:nucleus"/>
    <property type="evidence" value="ECO:0007669"/>
    <property type="project" value="TreeGrafter"/>
</dbReference>
<feature type="compositionally biased region" description="Polar residues" evidence="1">
    <location>
        <begin position="1"/>
        <end position="12"/>
    </location>
</feature>
<keyword evidence="4" id="KW-1185">Reference proteome</keyword>
<dbReference type="Gene3D" id="1.10.8.60">
    <property type="match status" value="1"/>
</dbReference>
<dbReference type="InterPro" id="IPR027417">
    <property type="entry name" value="P-loop_NTPase"/>
</dbReference>
<accession>A0A2T0FMJ3</accession>
<feature type="region of interest" description="Disordered" evidence="1">
    <location>
        <begin position="1"/>
        <end position="41"/>
    </location>
</feature>
<dbReference type="GO" id="GO:0003677">
    <property type="term" value="F:DNA binding"/>
    <property type="evidence" value="ECO:0007669"/>
    <property type="project" value="TreeGrafter"/>
</dbReference>
<dbReference type="RefSeq" id="XP_024666134.1">
    <property type="nucleotide sequence ID" value="XM_024810366.1"/>
</dbReference>
<comment type="caution">
    <text evidence="3">The sequence shown here is derived from an EMBL/GenBank/DDBJ whole genome shotgun (WGS) entry which is preliminary data.</text>
</comment>
<evidence type="ECO:0000313" key="3">
    <source>
        <dbReference type="EMBL" id="PRT56189.1"/>
    </source>
</evidence>
<dbReference type="InterPro" id="IPR003959">
    <property type="entry name" value="ATPase_AAA_core"/>
</dbReference>
<feature type="domain" description="AAA+ ATPase" evidence="2">
    <location>
        <begin position="129"/>
        <end position="267"/>
    </location>
</feature>
<gene>
    <name evidence="3" type="ORF">B9G98_03809</name>
</gene>
<sequence>MSFLFQQSTSIKRQPEEAIPAEPLPKRQRNTARSSETTFGSTEHFGVPIYDMLRALDAPDTRRSVDTLPKTCKTDVLFTDKYAPTCYLDLRGSQDVQRQILRWISRWRPIAFDLEVPESDHTDEFGRPLKKILLVHGPPGAGKTSSVQVMARIEGFDVLEINASDDRGAAAVQQKISSALFSHQAVSNKPVCILADEVDGAESGFVRCLIELLKADARKVKGVSTKGKKAKDHLLQRPIICVCNEAFTRTLFDLRQYCEIVYFPPSSPNRLLSQLEEINRKEGLRTPTSVLLRDIQETGCDFRACLNRLQFGGDRSISYKDSTKSLAEMTLSVFNKEAKDLNLKLDAYGEVEKLFDSCFSQYTNAYYVDDRMLKPASMGDWYALVDSRRFNAASEYAAVAINHMFLNFSSLSNGPMKYERPPKLFEEKKRTMTLTQEARHKASTATRSMFCLNSYRRELVPYVWQLANPEVNNVPTPQQKAVLVSCQQSLTDAGIRLFTEKLENGSLIHRLDPPINLACCLSTDQMDFAAHGKFVHRSHLKRAFDEAKRLQIRASPTQAASQQAVPKPESKMSSNFFSRDTIEPAVIQQNKVWISYREGFSNAVRKRLSWNDMFG</sequence>
<dbReference type="OrthoDB" id="2195431at2759"/>
<dbReference type="InterPro" id="IPR003593">
    <property type="entry name" value="AAA+_ATPase"/>
</dbReference>
<organism evidence="3 4">
    <name type="scientific">Wickerhamiella sorbophila</name>
    <dbReference type="NCBI Taxonomy" id="45607"/>
    <lineage>
        <taxon>Eukaryota</taxon>
        <taxon>Fungi</taxon>
        <taxon>Dikarya</taxon>
        <taxon>Ascomycota</taxon>
        <taxon>Saccharomycotina</taxon>
        <taxon>Dipodascomycetes</taxon>
        <taxon>Dipodascales</taxon>
        <taxon>Trichomonascaceae</taxon>
        <taxon>Wickerhamiella</taxon>
    </lineage>
</organism>